<evidence type="ECO:0000256" key="6">
    <source>
        <dbReference type="ARBA" id="ARBA00023040"/>
    </source>
</evidence>
<dbReference type="InterPro" id="IPR017983">
    <property type="entry name" value="GPCR_2_secretin-like_CS"/>
</dbReference>
<comment type="subcellular location">
    <subcellularLocation>
        <location evidence="1">Cell membrane</location>
        <topology evidence="1">Multi-pass membrane protein</topology>
    </subcellularLocation>
</comment>
<evidence type="ECO:0000256" key="1">
    <source>
        <dbReference type="ARBA" id="ARBA00004651"/>
    </source>
</evidence>
<keyword evidence="17" id="KW-1185">Reference proteome</keyword>
<evidence type="ECO:0000256" key="7">
    <source>
        <dbReference type="ARBA" id="ARBA00023136"/>
    </source>
</evidence>
<keyword evidence="13" id="KW-0732">Signal</keyword>
<feature type="transmembrane region" description="Helical" evidence="12">
    <location>
        <begin position="387"/>
        <end position="408"/>
    </location>
</feature>
<evidence type="ECO:0000259" key="14">
    <source>
        <dbReference type="PROSITE" id="PS50227"/>
    </source>
</evidence>
<feature type="domain" description="G-protein coupled receptors family 2 profile 1" evidence="14">
    <location>
        <begin position="44"/>
        <end position="125"/>
    </location>
</feature>
<evidence type="ECO:0000313" key="17">
    <source>
        <dbReference type="Proteomes" id="UP000663879"/>
    </source>
</evidence>
<keyword evidence="6" id="KW-0297">G-protein coupled receptor</keyword>
<dbReference type="AlphaFoldDB" id="A0A813QIP0"/>
<dbReference type="PANTHER" id="PTHR45620:SF1">
    <property type="entry name" value="G-PROTEIN COUPLED RECEPTORS FAMILY 2 PROFILE 2 DOMAIN-CONTAINING PROTEIN"/>
    <property type="match status" value="1"/>
</dbReference>
<organism evidence="16 17">
    <name type="scientific">Brachionus calyciflorus</name>
    <dbReference type="NCBI Taxonomy" id="104777"/>
    <lineage>
        <taxon>Eukaryota</taxon>
        <taxon>Metazoa</taxon>
        <taxon>Spiralia</taxon>
        <taxon>Gnathifera</taxon>
        <taxon>Rotifera</taxon>
        <taxon>Eurotatoria</taxon>
        <taxon>Monogononta</taxon>
        <taxon>Pseudotrocha</taxon>
        <taxon>Ploima</taxon>
        <taxon>Brachionidae</taxon>
        <taxon>Brachionus</taxon>
    </lineage>
</organism>
<feature type="signal peptide" evidence="13">
    <location>
        <begin position="1"/>
        <end position="21"/>
    </location>
</feature>
<feature type="compositionally biased region" description="Basic and acidic residues" evidence="11">
    <location>
        <begin position="583"/>
        <end position="598"/>
    </location>
</feature>
<keyword evidence="10" id="KW-0807">Transducer</keyword>
<dbReference type="InterPro" id="IPR017981">
    <property type="entry name" value="GPCR_2-like_7TM"/>
</dbReference>
<dbReference type="Gene3D" id="1.20.1070.10">
    <property type="entry name" value="Rhodopsin 7-helix transmembrane proteins"/>
    <property type="match status" value="1"/>
</dbReference>
<evidence type="ECO:0000256" key="5">
    <source>
        <dbReference type="ARBA" id="ARBA00022989"/>
    </source>
</evidence>
<feature type="transmembrane region" description="Helical" evidence="12">
    <location>
        <begin position="241"/>
        <end position="260"/>
    </location>
</feature>
<dbReference type="InterPro" id="IPR001879">
    <property type="entry name" value="GPCR_2_extracellular_dom"/>
</dbReference>
<dbReference type="EMBL" id="CAJNOC010000486">
    <property type="protein sequence ID" value="CAF0767593.1"/>
    <property type="molecule type" value="Genomic_DNA"/>
</dbReference>
<dbReference type="PROSITE" id="PS50227">
    <property type="entry name" value="G_PROTEIN_RECEP_F2_3"/>
    <property type="match status" value="1"/>
</dbReference>
<dbReference type="Pfam" id="PF02793">
    <property type="entry name" value="HRM"/>
    <property type="match status" value="1"/>
</dbReference>
<feature type="transmembrane region" description="Helical" evidence="12">
    <location>
        <begin position="349"/>
        <end position="367"/>
    </location>
</feature>
<feature type="domain" description="G-protein coupled receptors family 2 profile 2" evidence="15">
    <location>
        <begin position="138"/>
        <end position="409"/>
    </location>
</feature>
<keyword evidence="9" id="KW-0325">Glycoprotein</keyword>
<evidence type="ECO:0000256" key="13">
    <source>
        <dbReference type="SAM" id="SignalP"/>
    </source>
</evidence>
<evidence type="ECO:0000256" key="4">
    <source>
        <dbReference type="ARBA" id="ARBA00022692"/>
    </source>
</evidence>
<evidence type="ECO:0000256" key="10">
    <source>
        <dbReference type="ARBA" id="ARBA00023224"/>
    </source>
</evidence>
<dbReference type="InterPro" id="IPR050332">
    <property type="entry name" value="GPCR_2"/>
</dbReference>
<evidence type="ECO:0000259" key="15">
    <source>
        <dbReference type="PROSITE" id="PS50261"/>
    </source>
</evidence>
<sequence length="605" mass="70253">MVIKQCFIIVLLICQLGHILSRLADHDLSEVELQQKNIQANSLKCMSHNSSLNSSFEEIKCAKTFDLILCWDETPANQWAEQPCPYWFIGFNPKQKAKRFCQPDGTWMTRRNTTYTDYTQCIVEDVEAKILAKHLVRLKLIAKIGSLISIGSLIIGMILLLSFKRLRCARNILHCNLFGTFFLFSLIYYIRETFLVNSIGFPKDLIIGSNQQILSFNPNVSHWECKTLTAFYRYAESSNHVMIFSEGLYLNTLVSVATFSETNHFKLYITLGWIGPFVWMIPFVVLMLLYGDANSCWTQETAFSYLYVVPQVLIIFLNFVLFINIVRILKNKLNKNCLTESKHDRFKKLAKSTLILLPLFSIFYIAFSLWQPFVKGELPLELELLRLYFEIICSSFQGLLISIIYGFFNSEVRNEVINQIERKLIQRYPNMRRFSTRINRERNSCVSLGNDRFKSSTRISERKIKKLAKAHSIKNDFVNDDNRLEMDLNNNLDSKNRKKVSLNLEQSDKGFNMFKKRKKESNSTITSSLLSSKGSKGTIRLDSIETNHPENLENFSRSNSGLKNKNQDLNEINKIFYPELNEKDVNSSHDEEQEKLLENKNVQNV</sequence>
<dbReference type="PROSITE" id="PS00649">
    <property type="entry name" value="G_PROTEIN_RECEP_F2_1"/>
    <property type="match status" value="1"/>
</dbReference>
<proteinExistence type="inferred from homology"/>
<evidence type="ECO:0000256" key="11">
    <source>
        <dbReference type="SAM" id="MobiDB-lite"/>
    </source>
</evidence>
<accession>A0A813QIP0</accession>
<dbReference type="Gene3D" id="4.10.1240.10">
    <property type="entry name" value="GPCR, family 2, extracellular hormone receptor domain"/>
    <property type="match status" value="1"/>
</dbReference>
<dbReference type="Pfam" id="PF00002">
    <property type="entry name" value="7tm_2"/>
    <property type="match status" value="1"/>
</dbReference>
<feature type="transmembrane region" description="Helical" evidence="12">
    <location>
        <begin position="173"/>
        <end position="190"/>
    </location>
</feature>
<evidence type="ECO:0000313" key="16">
    <source>
        <dbReference type="EMBL" id="CAF0767593.1"/>
    </source>
</evidence>
<dbReference type="GO" id="GO:0017046">
    <property type="term" value="F:peptide hormone binding"/>
    <property type="evidence" value="ECO:0007669"/>
    <property type="project" value="TreeGrafter"/>
</dbReference>
<dbReference type="InterPro" id="IPR000832">
    <property type="entry name" value="GPCR_2_secretin-like"/>
</dbReference>
<evidence type="ECO:0000256" key="3">
    <source>
        <dbReference type="ARBA" id="ARBA00022475"/>
    </source>
</evidence>
<feature type="chain" id="PRO_5032956436" evidence="13">
    <location>
        <begin position="22"/>
        <end position="605"/>
    </location>
</feature>
<dbReference type="OrthoDB" id="6022368at2759"/>
<feature type="transmembrane region" description="Helical" evidence="12">
    <location>
        <begin position="302"/>
        <end position="329"/>
    </location>
</feature>
<dbReference type="GO" id="GO:0007166">
    <property type="term" value="P:cell surface receptor signaling pathway"/>
    <property type="evidence" value="ECO:0007669"/>
    <property type="project" value="InterPro"/>
</dbReference>
<comment type="caution">
    <text evidence="16">The sequence shown here is derived from an EMBL/GenBank/DDBJ whole genome shotgun (WGS) entry which is preliminary data.</text>
</comment>
<dbReference type="InterPro" id="IPR036445">
    <property type="entry name" value="GPCR_2_extracell_dom_sf"/>
</dbReference>
<evidence type="ECO:0000256" key="12">
    <source>
        <dbReference type="SAM" id="Phobius"/>
    </source>
</evidence>
<dbReference type="Proteomes" id="UP000663879">
    <property type="component" value="Unassembled WGS sequence"/>
</dbReference>
<dbReference type="SUPFAM" id="SSF111418">
    <property type="entry name" value="Hormone receptor domain"/>
    <property type="match status" value="1"/>
</dbReference>
<evidence type="ECO:0000256" key="9">
    <source>
        <dbReference type="ARBA" id="ARBA00023180"/>
    </source>
</evidence>
<keyword evidence="5 12" id="KW-1133">Transmembrane helix</keyword>
<feature type="transmembrane region" description="Helical" evidence="12">
    <location>
        <begin position="140"/>
        <end position="161"/>
    </location>
</feature>
<dbReference type="GO" id="GO:0005886">
    <property type="term" value="C:plasma membrane"/>
    <property type="evidence" value="ECO:0007669"/>
    <property type="project" value="UniProtKB-SubCell"/>
</dbReference>
<keyword evidence="7 12" id="KW-0472">Membrane</keyword>
<dbReference type="GO" id="GO:0008528">
    <property type="term" value="F:G protein-coupled peptide receptor activity"/>
    <property type="evidence" value="ECO:0007669"/>
    <property type="project" value="TreeGrafter"/>
</dbReference>
<feature type="transmembrane region" description="Helical" evidence="12">
    <location>
        <begin position="267"/>
        <end position="290"/>
    </location>
</feature>
<dbReference type="SUPFAM" id="SSF81321">
    <property type="entry name" value="Family A G protein-coupled receptor-like"/>
    <property type="match status" value="1"/>
</dbReference>
<keyword evidence="8" id="KW-0675">Receptor</keyword>
<dbReference type="PRINTS" id="PR00249">
    <property type="entry name" value="GPCRSECRETIN"/>
</dbReference>
<comment type="similarity">
    <text evidence="2">Belongs to the G-protein coupled receptor 2 family.</text>
</comment>
<keyword evidence="4 12" id="KW-0812">Transmembrane</keyword>
<reference evidence="16" key="1">
    <citation type="submission" date="2021-02" db="EMBL/GenBank/DDBJ databases">
        <authorList>
            <person name="Nowell W R."/>
        </authorList>
    </citation>
    <scope>NUCLEOTIDE SEQUENCE</scope>
    <source>
        <strain evidence="16">Ploen Becks lab</strain>
    </source>
</reference>
<dbReference type="PROSITE" id="PS50261">
    <property type="entry name" value="G_PROTEIN_RECEP_F2_4"/>
    <property type="match status" value="1"/>
</dbReference>
<dbReference type="GO" id="GO:0007188">
    <property type="term" value="P:adenylate cyclase-modulating G protein-coupled receptor signaling pathway"/>
    <property type="evidence" value="ECO:0007669"/>
    <property type="project" value="TreeGrafter"/>
</dbReference>
<keyword evidence="3" id="KW-1003">Cell membrane</keyword>
<evidence type="ECO:0000256" key="2">
    <source>
        <dbReference type="ARBA" id="ARBA00005314"/>
    </source>
</evidence>
<dbReference type="PANTHER" id="PTHR45620">
    <property type="entry name" value="PDF RECEPTOR-LIKE PROTEIN-RELATED"/>
    <property type="match status" value="1"/>
</dbReference>
<evidence type="ECO:0000256" key="8">
    <source>
        <dbReference type="ARBA" id="ARBA00023170"/>
    </source>
</evidence>
<gene>
    <name evidence="16" type="ORF">OXX778_LOCUS4776</name>
</gene>
<feature type="region of interest" description="Disordered" evidence="11">
    <location>
        <begin position="583"/>
        <end position="605"/>
    </location>
</feature>
<dbReference type="SMART" id="SM00008">
    <property type="entry name" value="HormR"/>
    <property type="match status" value="1"/>
</dbReference>
<protein>
    <submittedName>
        <fullName evidence="16">Uncharacterized protein</fullName>
    </submittedName>
</protein>
<name>A0A813QIP0_9BILA</name>